<keyword evidence="10" id="KW-1185">Reference proteome</keyword>
<dbReference type="GO" id="GO:0004867">
    <property type="term" value="F:serine-type endopeptidase inhibitor activity"/>
    <property type="evidence" value="ECO:0007669"/>
    <property type="project" value="UniProtKB-KW"/>
</dbReference>
<evidence type="ECO:0000256" key="1">
    <source>
        <dbReference type="ARBA" id="ARBA00008506"/>
    </source>
</evidence>
<dbReference type="SMART" id="SM00269">
    <property type="entry name" value="BowB"/>
    <property type="match status" value="1"/>
</dbReference>
<evidence type="ECO:0000256" key="4">
    <source>
        <dbReference type="ARBA" id="ARBA00023157"/>
    </source>
</evidence>
<gene>
    <name evidence="9" type="ORF">VNO78_12707</name>
</gene>
<keyword evidence="3 6" id="KW-0722">Serine protease inhibitor</keyword>
<dbReference type="Gene3D" id="2.10.69.10">
    <property type="entry name" value="Cysteine Protease (Bromelain) Inhibitor, subunit H"/>
    <property type="match status" value="1"/>
</dbReference>
<name>A0AAN9XPR0_PSOTE</name>
<feature type="disulfide bond" evidence="5">
    <location>
        <begin position="57"/>
        <end position="105"/>
    </location>
</feature>
<comment type="caution">
    <text evidence="9">The sequence shown here is derived from an EMBL/GenBank/DDBJ whole genome shotgun (WGS) entry which is preliminary data.</text>
</comment>
<feature type="disulfide bond" evidence="5">
    <location>
        <begin position="83"/>
        <end position="98"/>
    </location>
</feature>
<dbReference type="CDD" id="cd00023">
    <property type="entry name" value="BBI"/>
    <property type="match status" value="1"/>
</dbReference>
<evidence type="ECO:0000256" key="7">
    <source>
        <dbReference type="SAM" id="SignalP"/>
    </source>
</evidence>
<feature type="disulfide bond" evidence="5">
    <location>
        <begin position="88"/>
        <end position="96"/>
    </location>
</feature>
<evidence type="ECO:0000256" key="2">
    <source>
        <dbReference type="ARBA" id="ARBA00022690"/>
    </source>
</evidence>
<proteinExistence type="inferred from homology"/>
<dbReference type="GO" id="GO:0005576">
    <property type="term" value="C:extracellular region"/>
    <property type="evidence" value="ECO:0007669"/>
    <property type="project" value="InterPro"/>
</dbReference>
<evidence type="ECO:0000256" key="6">
    <source>
        <dbReference type="RuleBase" id="RU003856"/>
    </source>
</evidence>
<sequence length="117" mass="12863">MELKALLKVGLVVLLMGFAATEVDARFDPGSLITQVLPEGGGYYYLKSKATACCDNCICTKSNPPQCQCVDWNPREKGCHSCCKTCICNMKYPSSCICTDRTSFCYDKCNPNEAKAH</sequence>
<dbReference type="Pfam" id="PF00228">
    <property type="entry name" value="Bowman-Birk_leg"/>
    <property type="match status" value="1"/>
</dbReference>
<reference evidence="9 10" key="1">
    <citation type="submission" date="2024-01" db="EMBL/GenBank/DDBJ databases">
        <title>The genomes of 5 underutilized Papilionoideae crops provide insights into root nodulation and disease resistanc.</title>
        <authorList>
            <person name="Jiang F."/>
        </authorList>
    </citation>
    <scope>NUCLEOTIDE SEQUENCE [LARGE SCALE GENOMIC DNA]</scope>
    <source>
        <strain evidence="9">DUOXIRENSHENG_FW03</strain>
        <tissue evidence="9">Leaves</tissue>
    </source>
</reference>
<dbReference type="InterPro" id="IPR035995">
    <property type="entry name" value="Bowman-Birk_prot_inh"/>
</dbReference>
<feature type="disulfide bond" evidence="5">
    <location>
        <begin position="59"/>
        <end position="67"/>
    </location>
</feature>
<accession>A0AAN9XPR0</accession>
<evidence type="ECO:0000256" key="3">
    <source>
        <dbReference type="ARBA" id="ARBA00022900"/>
    </source>
</evidence>
<feature type="disulfide bond" evidence="5">
    <location>
        <begin position="79"/>
        <end position="86"/>
    </location>
</feature>
<dbReference type="AlphaFoldDB" id="A0AAN9XPR0"/>
<feature type="domain" description="Bowman-Birk serine protease inhibitors family" evidence="8">
    <location>
        <begin position="53"/>
        <end position="109"/>
    </location>
</feature>
<feature type="disulfide bond" evidence="5">
    <location>
        <begin position="54"/>
        <end position="69"/>
    </location>
</feature>
<keyword evidence="2 6" id="KW-0646">Protease inhibitor</keyword>
<dbReference type="SUPFAM" id="SSF57247">
    <property type="entry name" value="Bowman-Birk inhibitor, BBI"/>
    <property type="match status" value="1"/>
</dbReference>
<evidence type="ECO:0000313" key="9">
    <source>
        <dbReference type="EMBL" id="KAK7401320.1"/>
    </source>
</evidence>
<keyword evidence="7" id="KW-0732">Signal</keyword>
<evidence type="ECO:0000313" key="10">
    <source>
        <dbReference type="Proteomes" id="UP001386955"/>
    </source>
</evidence>
<feature type="chain" id="PRO_5042838374" description="Bowman-Birk serine protease inhibitors family domain-containing protein" evidence="7">
    <location>
        <begin position="26"/>
        <end position="117"/>
    </location>
</feature>
<organism evidence="9 10">
    <name type="scientific">Psophocarpus tetragonolobus</name>
    <name type="common">Winged bean</name>
    <name type="synonym">Dolichos tetragonolobus</name>
    <dbReference type="NCBI Taxonomy" id="3891"/>
    <lineage>
        <taxon>Eukaryota</taxon>
        <taxon>Viridiplantae</taxon>
        <taxon>Streptophyta</taxon>
        <taxon>Embryophyta</taxon>
        <taxon>Tracheophyta</taxon>
        <taxon>Spermatophyta</taxon>
        <taxon>Magnoliopsida</taxon>
        <taxon>eudicotyledons</taxon>
        <taxon>Gunneridae</taxon>
        <taxon>Pentapetalae</taxon>
        <taxon>rosids</taxon>
        <taxon>fabids</taxon>
        <taxon>Fabales</taxon>
        <taxon>Fabaceae</taxon>
        <taxon>Papilionoideae</taxon>
        <taxon>50 kb inversion clade</taxon>
        <taxon>NPAAA clade</taxon>
        <taxon>indigoferoid/millettioid clade</taxon>
        <taxon>Phaseoleae</taxon>
        <taxon>Psophocarpus</taxon>
    </lineage>
</organism>
<feature type="signal peptide" evidence="7">
    <location>
        <begin position="1"/>
        <end position="25"/>
    </location>
</feature>
<dbReference type="Proteomes" id="UP001386955">
    <property type="component" value="Unassembled WGS sequence"/>
</dbReference>
<keyword evidence="4 5" id="KW-1015">Disulfide bond</keyword>
<feature type="disulfide bond" evidence="5">
    <location>
        <begin position="53"/>
        <end position="109"/>
    </location>
</feature>
<evidence type="ECO:0000259" key="8">
    <source>
        <dbReference type="SMART" id="SM00269"/>
    </source>
</evidence>
<protein>
    <recommendedName>
        <fullName evidence="8">Bowman-Birk serine protease inhibitors family domain-containing protein</fullName>
    </recommendedName>
</protein>
<evidence type="ECO:0000256" key="5">
    <source>
        <dbReference type="PIRSR" id="PIRSR600877-51"/>
    </source>
</evidence>
<dbReference type="InterPro" id="IPR000877">
    <property type="entry name" value="Prot_inh_BBI"/>
</dbReference>
<comment type="similarity">
    <text evidence="1 6">Belongs to the Bowman-Birk serine protease inhibitor family.</text>
</comment>
<dbReference type="EMBL" id="JAYMYS010000003">
    <property type="protein sequence ID" value="KAK7401320.1"/>
    <property type="molecule type" value="Genomic_DNA"/>
</dbReference>